<evidence type="ECO:0000256" key="1">
    <source>
        <dbReference type="ARBA" id="ARBA00022729"/>
    </source>
</evidence>
<evidence type="ECO:0000259" key="3">
    <source>
        <dbReference type="PROSITE" id="PS51473"/>
    </source>
</evidence>
<evidence type="ECO:0000313" key="5">
    <source>
        <dbReference type="Proteomes" id="UP001341281"/>
    </source>
</evidence>
<reference evidence="4 5" key="1">
    <citation type="submission" date="2024-02" db="EMBL/GenBank/DDBJ databases">
        <title>High-quality chromosome-scale genome assembly of Pensacola bahiagrass (Paspalum notatum Flugge var. saurae).</title>
        <authorList>
            <person name="Vega J.M."/>
            <person name="Podio M."/>
            <person name="Orjuela J."/>
            <person name="Siena L.A."/>
            <person name="Pessino S.C."/>
            <person name="Combes M.C."/>
            <person name="Mariac C."/>
            <person name="Albertini E."/>
            <person name="Pupilli F."/>
            <person name="Ortiz J.P.A."/>
            <person name="Leblanc O."/>
        </authorList>
    </citation>
    <scope>NUCLEOTIDE SEQUENCE [LARGE SCALE GENOMIC DNA]</scope>
    <source>
        <strain evidence="4">R1</strain>
        <tissue evidence="4">Leaf</tissue>
    </source>
</reference>
<dbReference type="Gene3D" id="3.30.430.20">
    <property type="entry name" value="Gnk2 domain, C-X8-C-X2-C motif"/>
    <property type="match status" value="1"/>
</dbReference>
<keyword evidence="5" id="KW-1185">Reference proteome</keyword>
<dbReference type="InterPro" id="IPR038408">
    <property type="entry name" value="GNK2_sf"/>
</dbReference>
<evidence type="ECO:0000313" key="4">
    <source>
        <dbReference type="EMBL" id="WVZ66172.1"/>
    </source>
</evidence>
<name>A0AAQ3T4V5_PASNO</name>
<dbReference type="PROSITE" id="PS51473">
    <property type="entry name" value="GNK2"/>
    <property type="match status" value="1"/>
</dbReference>
<proteinExistence type="predicted"/>
<dbReference type="EMBL" id="CP144747">
    <property type="protein sequence ID" value="WVZ66172.1"/>
    <property type="molecule type" value="Genomic_DNA"/>
</dbReference>
<keyword evidence="1" id="KW-0732">Signal</keyword>
<gene>
    <name evidence="4" type="ORF">U9M48_015434</name>
</gene>
<keyword evidence="2" id="KW-0677">Repeat</keyword>
<sequence length="61" mass="6865">MLQATSSCSSHDGDCAACIAEAFKEVERTCPFHREAYFFSRNCSLRLEEFHVFSGDALERG</sequence>
<dbReference type="InterPro" id="IPR002902">
    <property type="entry name" value="GNK2"/>
</dbReference>
<feature type="domain" description="Gnk2-homologous" evidence="3">
    <location>
        <begin position="1"/>
        <end position="52"/>
    </location>
</feature>
<evidence type="ECO:0000256" key="2">
    <source>
        <dbReference type="ARBA" id="ARBA00022737"/>
    </source>
</evidence>
<protein>
    <recommendedName>
        <fullName evidence="3">Gnk2-homologous domain-containing protein</fullName>
    </recommendedName>
</protein>
<organism evidence="4 5">
    <name type="scientific">Paspalum notatum var. saurae</name>
    <dbReference type="NCBI Taxonomy" id="547442"/>
    <lineage>
        <taxon>Eukaryota</taxon>
        <taxon>Viridiplantae</taxon>
        <taxon>Streptophyta</taxon>
        <taxon>Embryophyta</taxon>
        <taxon>Tracheophyta</taxon>
        <taxon>Spermatophyta</taxon>
        <taxon>Magnoliopsida</taxon>
        <taxon>Liliopsida</taxon>
        <taxon>Poales</taxon>
        <taxon>Poaceae</taxon>
        <taxon>PACMAD clade</taxon>
        <taxon>Panicoideae</taxon>
        <taxon>Andropogonodae</taxon>
        <taxon>Paspaleae</taxon>
        <taxon>Paspalinae</taxon>
        <taxon>Paspalum</taxon>
    </lineage>
</organism>
<dbReference type="AlphaFoldDB" id="A0AAQ3T4V5"/>
<accession>A0AAQ3T4V5</accession>
<dbReference type="Proteomes" id="UP001341281">
    <property type="component" value="Chromosome 03"/>
</dbReference>